<dbReference type="Pfam" id="PF05161">
    <property type="entry name" value="MOFRL"/>
    <property type="match status" value="1"/>
</dbReference>
<dbReference type="GO" id="GO:0005524">
    <property type="term" value="F:ATP binding"/>
    <property type="evidence" value="ECO:0007669"/>
    <property type="project" value="UniProtKB-KW"/>
</dbReference>
<dbReference type="InterPro" id="IPR007835">
    <property type="entry name" value="MOFRL"/>
</dbReference>
<keyword evidence="9" id="KW-1185">Reference proteome</keyword>
<dbReference type="FunFam" id="3.40.1480.10:FF:000002">
    <property type="entry name" value="Glycerate kinase"/>
    <property type="match status" value="1"/>
</dbReference>
<evidence type="ECO:0000313" key="10">
    <source>
        <dbReference type="Proteomes" id="UP000316217"/>
    </source>
</evidence>
<evidence type="ECO:0000313" key="7">
    <source>
        <dbReference type="EMBL" id="RSN72573.1"/>
    </source>
</evidence>
<dbReference type="Proteomes" id="UP000316217">
    <property type="component" value="Unassembled WGS sequence"/>
</dbReference>
<evidence type="ECO:0000256" key="3">
    <source>
        <dbReference type="ARBA" id="ARBA00022777"/>
    </source>
</evidence>
<dbReference type="PANTHER" id="PTHR12227:SF0">
    <property type="entry name" value="GLYCERATE KINASE"/>
    <property type="match status" value="1"/>
</dbReference>
<dbReference type="InterPro" id="IPR039760">
    <property type="entry name" value="MOFRL_protein"/>
</dbReference>
<sequence length="455" mass="48959">MQIIVNKDLLLVRRDGILKRAREIVLNALENAILAVDSYNSTKRSIRLEKEILILNSSWNPSKGELHVVGAGKAGAKMALAVEDSLGDIIKSGAVNVLRGTEKAVSTSRIELIPAGHPLPDLGSIEGTKKILNIAEKLKEEDLLLVLISGGGSAIMELPQEGISLDDLIKMNRLLISCGADIKEINTVRKHVSRVKGGRLAKATKARVISLIISDVIGDPLDSIASGPTAPDSTTFRDAMDVIEKYDLEDKMPASIMDVLRKGIRGEIEETPKPGDDIFNRVDNYIIANNRIAVRSMAQYIEKIGIKTVDLGSRIRGEARDSGSVIASIAKSVEYGESTVSKPVAIIGGGETTVTLRGKGRGGRNQEFVLSTLREISNCSCCIASIGTDGIDGNSDAAGAIADGKSLEESLRMGMNPDFYLKENNSYEFFSRLGDLIFTGPTLTNVMDIFIALII</sequence>
<feature type="domain" description="MOFRL" evidence="5">
    <location>
        <begin position="345"/>
        <end position="448"/>
    </location>
</feature>
<evidence type="ECO:0000256" key="1">
    <source>
        <dbReference type="ARBA" id="ARBA00022679"/>
    </source>
</evidence>
<evidence type="ECO:0000313" key="8">
    <source>
        <dbReference type="EMBL" id="RZN61628.1"/>
    </source>
</evidence>
<name>A0A429GFK8_9CREN</name>
<dbReference type="Pfam" id="PF13660">
    <property type="entry name" value="DUF4147"/>
    <property type="match status" value="1"/>
</dbReference>
<dbReference type="EMBL" id="RCOS01000146">
    <property type="protein sequence ID" value="RSN72573.1"/>
    <property type="molecule type" value="Genomic_DNA"/>
</dbReference>
<dbReference type="InterPro" id="IPR038614">
    <property type="entry name" value="GK_N_sf"/>
</dbReference>
<keyword evidence="3 7" id="KW-0418">Kinase</keyword>
<evidence type="ECO:0000259" key="6">
    <source>
        <dbReference type="Pfam" id="PF13660"/>
    </source>
</evidence>
<dbReference type="EMBL" id="RXII01000072">
    <property type="protein sequence ID" value="RZN61628.1"/>
    <property type="molecule type" value="Genomic_DNA"/>
</dbReference>
<evidence type="ECO:0000313" key="9">
    <source>
        <dbReference type="Proteomes" id="UP000277582"/>
    </source>
</evidence>
<evidence type="ECO:0000259" key="5">
    <source>
        <dbReference type="Pfam" id="PF05161"/>
    </source>
</evidence>
<comment type="caution">
    <text evidence="7">The sequence shown here is derived from an EMBL/GenBank/DDBJ whole genome shotgun (WGS) entry which is preliminary data.</text>
</comment>
<evidence type="ECO:0000256" key="2">
    <source>
        <dbReference type="ARBA" id="ARBA00022741"/>
    </source>
</evidence>
<dbReference type="OrthoDB" id="10741at2157"/>
<keyword evidence="1" id="KW-0808">Transferase</keyword>
<reference evidence="8 10" key="2">
    <citation type="journal article" date="2019" name="Nat. Microbiol.">
        <title>Wide diversity of methane and short-chain alkane metabolisms in uncultured archaea.</title>
        <authorList>
            <person name="Borrel G."/>
            <person name="Adam P.S."/>
            <person name="McKay L.J."/>
            <person name="Chen L.X."/>
            <person name="Sierra-Garcia I.N."/>
            <person name="Sieber C.M."/>
            <person name="Letourneur Q."/>
            <person name="Ghozlane A."/>
            <person name="Andersen G.L."/>
            <person name="Li W.J."/>
            <person name="Hallam S.J."/>
            <person name="Muyzer G."/>
            <person name="de Oliveira V.M."/>
            <person name="Inskeep W.P."/>
            <person name="Banfield J.F."/>
            <person name="Gribaldo S."/>
        </authorList>
    </citation>
    <scope>NUCLEOTIDE SEQUENCE [LARGE SCALE GENOMIC DNA]</scope>
    <source>
        <strain evidence="8">NM4</strain>
    </source>
</reference>
<keyword evidence="2" id="KW-0547">Nucleotide-binding</keyword>
<protein>
    <submittedName>
        <fullName evidence="7">Glycerate kinase</fullName>
    </submittedName>
</protein>
<dbReference type="InterPro" id="IPR025286">
    <property type="entry name" value="MOFRL_assoc_dom"/>
</dbReference>
<dbReference type="Proteomes" id="UP000277582">
    <property type="component" value="Unassembled WGS sequence"/>
</dbReference>
<dbReference type="Gene3D" id="3.40.50.10180">
    <property type="entry name" value="Glycerate kinase, MOFRL-like N-terminal domain"/>
    <property type="match status" value="1"/>
</dbReference>
<dbReference type="GO" id="GO:0005737">
    <property type="term" value="C:cytoplasm"/>
    <property type="evidence" value="ECO:0007669"/>
    <property type="project" value="TreeGrafter"/>
</dbReference>
<dbReference type="FunFam" id="3.40.50.10180:FF:000001">
    <property type="entry name" value="Glycerate kinase"/>
    <property type="match status" value="1"/>
</dbReference>
<keyword evidence="4" id="KW-0067">ATP-binding</keyword>
<dbReference type="SUPFAM" id="SSF82544">
    <property type="entry name" value="GckA/TtuD-like"/>
    <property type="match status" value="1"/>
</dbReference>
<dbReference type="Gene3D" id="3.40.1480.10">
    <property type="entry name" value="MOFRL domain"/>
    <property type="match status" value="1"/>
</dbReference>
<dbReference type="PANTHER" id="PTHR12227">
    <property type="entry name" value="GLYCERATE KINASE"/>
    <property type="match status" value="1"/>
</dbReference>
<dbReference type="AlphaFoldDB" id="A0A429GFK8"/>
<proteinExistence type="predicted"/>
<feature type="domain" description="MOFRL-associated" evidence="6">
    <location>
        <begin position="26"/>
        <end position="260"/>
    </location>
</feature>
<evidence type="ECO:0000256" key="4">
    <source>
        <dbReference type="ARBA" id="ARBA00022840"/>
    </source>
</evidence>
<accession>A0A429GFK8</accession>
<dbReference type="InterPro" id="IPR037035">
    <property type="entry name" value="GK-like_C_sf"/>
</dbReference>
<reference evidence="7 9" key="1">
    <citation type="submission" date="2018-10" db="EMBL/GenBank/DDBJ databases">
        <title>Co-occurring genomic capacity for anaerobic methane metabolism and dissimilatory sulfite reduction discovered in the Korarchaeota.</title>
        <authorList>
            <person name="Mckay L.J."/>
            <person name="Dlakic M."/>
            <person name="Fields M.W."/>
            <person name="Delmont T.O."/>
            <person name="Eren A.M."/>
            <person name="Jay Z.J."/>
            <person name="Klingelsmith K.B."/>
            <person name="Rusch D.B."/>
            <person name="Inskeep W.P."/>
        </authorList>
    </citation>
    <scope>NUCLEOTIDE SEQUENCE [LARGE SCALE GENOMIC DNA]</scope>
    <source>
        <strain evidence="7 9">MDKW</strain>
    </source>
</reference>
<dbReference type="RefSeq" id="WP_125672412.1">
    <property type="nucleotide sequence ID" value="NZ_RCOS01000146.1"/>
</dbReference>
<dbReference type="GO" id="GO:0008887">
    <property type="term" value="F:glycerate kinase activity"/>
    <property type="evidence" value="ECO:0007669"/>
    <property type="project" value="InterPro"/>
</dbReference>
<gene>
    <name evidence="7" type="ORF">D6D85_13150</name>
    <name evidence="8" type="ORF">EF810_04645</name>
</gene>
<organism evidence="7 9">
    <name type="scientific">Candidatus Methanodesulfokora washburnensis</name>
    <dbReference type="NCBI Taxonomy" id="2478471"/>
    <lineage>
        <taxon>Archaea</taxon>
        <taxon>Thermoproteota</taxon>
        <taxon>Candidatus Korarchaeia</taxon>
        <taxon>Candidatus Korarchaeia incertae sedis</taxon>
        <taxon>Candidatus Methanodesulfokora</taxon>
    </lineage>
</organism>